<evidence type="ECO:0000256" key="2">
    <source>
        <dbReference type="ARBA" id="ARBA00022741"/>
    </source>
</evidence>
<dbReference type="RefSeq" id="WP_078811277.1">
    <property type="nucleotide sequence ID" value="NZ_FUYE01000001.1"/>
</dbReference>
<evidence type="ECO:0000256" key="3">
    <source>
        <dbReference type="ARBA" id="ARBA00022840"/>
    </source>
</evidence>
<accession>A0A1T4WEB5</accession>
<keyword evidence="6" id="KW-0436">Ligase</keyword>
<dbReference type="AlphaFoldDB" id="A0A1T4WEB5"/>
<dbReference type="EMBL" id="FUYE01000001">
    <property type="protein sequence ID" value="SKA75479.1"/>
    <property type="molecule type" value="Genomic_DNA"/>
</dbReference>
<dbReference type="EC" id="6.3.3.2" evidence="5"/>
<dbReference type="GO" id="GO:0046872">
    <property type="term" value="F:metal ion binding"/>
    <property type="evidence" value="ECO:0007669"/>
    <property type="project" value="UniProtKB-KW"/>
</dbReference>
<dbReference type="GO" id="GO:0005524">
    <property type="term" value="F:ATP binding"/>
    <property type="evidence" value="ECO:0007669"/>
    <property type="project" value="UniProtKB-KW"/>
</dbReference>
<protein>
    <recommendedName>
        <fullName evidence="5">5-formyltetrahydrofolate cyclo-ligase</fullName>
        <ecNumber evidence="5">6.3.3.2</ecNumber>
    </recommendedName>
</protein>
<dbReference type="Gene3D" id="3.40.50.10420">
    <property type="entry name" value="NagB/RpiA/CoA transferase-like"/>
    <property type="match status" value="1"/>
</dbReference>
<dbReference type="InterPro" id="IPR024185">
    <property type="entry name" value="FTHF_cligase-like_sf"/>
</dbReference>
<keyword evidence="2 4" id="KW-0547">Nucleotide-binding</keyword>
<comment type="similarity">
    <text evidence="1 5">Belongs to the 5-formyltetrahydrofolate cyclo-ligase family.</text>
</comment>
<gene>
    <name evidence="6" type="ORF">SAMN02745166_00031</name>
</gene>
<evidence type="ECO:0000256" key="5">
    <source>
        <dbReference type="RuleBase" id="RU361279"/>
    </source>
</evidence>
<evidence type="ECO:0000256" key="1">
    <source>
        <dbReference type="ARBA" id="ARBA00010638"/>
    </source>
</evidence>
<keyword evidence="5" id="KW-0460">Magnesium</keyword>
<dbReference type="GO" id="GO:0035999">
    <property type="term" value="P:tetrahydrofolate interconversion"/>
    <property type="evidence" value="ECO:0007669"/>
    <property type="project" value="TreeGrafter"/>
</dbReference>
<evidence type="ECO:0000313" key="7">
    <source>
        <dbReference type="Proteomes" id="UP000190774"/>
    </source>
</evidence>
<dbReference type="STRING" id="48467.SAMN02745166_00031"/>
<evidence type="ECO:0000313" key="6">
    <source>
        <dbReference type="EMBL" id="SKA75479.1"/>
    </source>
</evidence>
<name>A0A1T4WEB5_9BACT</name>
<dbReference type="PANTHER" id="PTHR23407:SF1">
    <property type="entry name" value="5-FORMYLTETRAHYDROFOLATE CYCLO-LIGASE"/>
    <property type="match status" value="1"/>
</dbReference>
<feature type="binding site" evidence="4">
    <location>
        <begin position="8"/>
        <end position="12"/>
    </location>
    <ligand>
        <name>ATP</name>
        <dbReference type="ChEBI" id="CHEBI:30616"/>
    </ligand>
</feature>
<dbReference type="Pfam" id="PF01812">
    <property type="entry name" value="5-FTHF_cyc-lig"/>
    <property type="match status" value="1"/>
</dbReference>
<reference evidence="7" key="1">
    <citation type="submission" date="2017-02" db="EMBL/GenBank/DDBJ databases">
        <authorList>
            <person name="Varghese N."/>
            <person name="Submissions S."/>
        </authorList>
    </citation>
    <scope>NUCLEOTIDE SEQUENCE [LARGE SCALE GENOMIC DNA]</scope>
    <source>
        <strain evidence="7">ATCC 700200</strain>
    </source>
</reference>
<keyword evidence="5" id="KW-0479">Metal-binding</keyword>
<dbReference type="InterPro" id="IPR002698">
    <property type="entry name" value="FTHF_cligase"/>
</dbReference>
<dbReference type="Proteomes" id="UP000190774">
    <property type="component" value="Unassembled WGS sequence"/>
</dbReference>
<dbReference type="NCBIfam" id="TIGR02727">
    <property type="entry name" value="MTHFS_bact"/>
    <property type="match status" value="1"/>
</dbReference>
<dbReference type="PANTHER" id="PTHR23407">
    <property type="entry name" value="ATPASE INHIBITOR/5-FORMYLTETRAHYDROFOLATE CYCLO-LIGASE"/>
    <property type="match status" value="1"/>
</dbReference>
<dbReference type="InterPro" id="IPR037171">
    <property type="entry name" value="NagB/RpiA_transferase-like"/>
</dbReference>
<evidence type="ECO:0000256" key="4">
    <source>
        <dbReference type="PIRSR" id="PIRSR006806-1"/>
    </source>
</evidence>
<organism evidence="6 7">
    <name type="scientific">Prosthecobacter debontii</name>
    <dbReference type="NCBI Taxonomy" id="48467"/>
    <lineage>
        <taxon>Bacteria</taxon>
        <taxon>Pseudomonadati</taxon>
        <taxon>Verrucomicrobiota</taxon>
        <taxon>Verrucomicrobiia</taxon>
        <taxon>Verrucomicrobiales</taxon>
        <taxon>Verrucomicrobiaceae</taxon>
        <taxon>Prosthecobacter</taxon>
    </lineage>
</organism>
<dbReference type="PIRSF" id="PIRSF006806">
    <property type="entry name" value="FTHF_cligase"/>
    <property type="match status" value="1"/>
</dbReference>
<dbReference type="GO" id="GO:0009396">
    <property type="term" value="P:folic acid-containing compound biosynthetic process"/>
    <property type="evidence" value="ECO:0007669"/>
    <property type="project" value="TreeGrafter"/>
</dbReference>
<keyword evidence="3 4" id="KW-0067">ATP-binding</keyword>
<feature type="binding site" evidence="4">
    <location>
        <begin position="139"/>
        <end position="147"/>
    </location>
    <ligand>
        <name>ATP</name>
        <dbReference type="ChEBI" id="CHEBI:30616"/>
    </ligand>
</feature>
<feature type="binding site" evidence="4">
    <location>
        <position position="60"/>
    </location>
    <ligand>
        <name>substrate</name>
    </ligand>
</feature>
<dbReference type="OrthoDB" id="9801938at2"/>
<comment type="cofactor">
    <cofactor evidence="5">
        <name>Mg(2+)</name>
        <dbReference type="ChEBI" id="CHEBI:18420"/>
    </cofactor>
</comment>
<proteinExistence type="inferred from homology"/>
<dbReference type="GO" id="GO:0030272">
    <property type="term" value="F:5-formyltetrahydrofolate cyclo-ligase activity"/>
    <property type="evidence" value="ECO:0007669"/>
    <property type="project" value="UniProtKB-EC"/>
</dbReference>
<keyword evidence="7" id="KW-1185">Reference proteome</keyword>
<dbReference type="SUPFAM" id="SSF100950">
    <property type="entry name" value="NagB/RpiA/CoA transferase-like"/>
    <property type="match status" value="1"/>
</dbReference>
<sequence>MLPLAQAKAELRLQVRDRLRAVTPADLKQWSDQLIERLKSRDDLWEPPGTVALFGGLRNEPDLITGLLPWLRERGWRVALFFVEGMGLHAYEVTGLEDLQRGPLGVWEPIPTLEHAVEPGELNLILVPGLAFSRQDGTRLGRGGGYYDRFLARPEVTAKRQALAYEAQLFPTIPHESHDLSVPALLTEAAEYRW</sequence>
<comment type="catalytic activity">
    <reaction evidence="5">
        <text>(6S)-5-formyl-5,6,7,8-tetrahydrofolate + ATP = (6R)-5,10-methenyltetrahydrofolate + ADP + phosphate</text>
        <dbReference type="Rhea" id="RHEA:10488"/>
        <dbReference type="ChEBI" id="CHEBI:30616"/>
        <dbReference type="ChEBI" id="CHEBI:43474"/>
        <dbReference type="ChEBI" id="CHEBI:57455"/>
        <dbReference type="ChEBI" id="CHEBI:57457"/>
        <dbReference type="ChEBI" id="CHEBI:456216"/>
        <dbReference type="EC" id="6.3.3.2"/>
    </reaction>
</comment>